<dbReference type="Proteomes" id="UP001157733">
    <property type="component" value="Chromosome"/>
</dbReference>
<feature type="domain" description="HhH-GPD" evidence="5">
    <location>
        <begin position="59"/>
        <end position="213"/>
    </location>
</feature>
<dbReference type="Pfam" id="PF00730">
    <property type="entry name" value="HhH-GPD"/>
    <property type="match status" value="1"/>
</dbReference>
<dbReference type="RefSeq" id="WP_282010559.1">
    <property type="nucleotide sequence ID" value="NZ_OX336137.1"/>
</dbReference>
<dbReference type="Gene3D" id="1.10.1670.40">
    <property type="match status" value="1"/>
</dbReference>
<dbReference type="EC" id="3.2.2.21" evidence="2"/>
<protein>
    <recommendedName>
        <fullName evidence="2">DNA-3-methyladenine glycosylase II</fullName>
        <ecNumber evidence="2">3.2.2.21</ecNumber>
    </recommendedName>
</protein>
<name>A0ABN8VVD0_9BACT</name>
<comment type="catalytic activity">
    <reaction evidence="1">
        <text>Hydrolysis of alkylated DNA, releasing 3-methyladenine, 3-methylguanine, 7-methylguanine and 7-methyladenine.</text>
        <dbReference type="EC" id="3.2.2.21"/>
    </reaction>
</comment>
<keyword evidence="7" id="KW-1185">Reference proteome</keyword>
<evidence type="ECO:0000313" key="7">
    <source>
        <dbReference type="Proteomes" id="UP001157733"/>
    </source>
</evidence>
<dbReference type="Gene3D" id="1.10.340.30">
    <property type="entry name" value="Hypothetical protein, domain 2"/>
    <property type="match status" value="1"/>
</dbReference>
<accession>A0ABN8VVD0</accession>
<evidence type="ECO:0000256" key="2">
    <source>
        <dbReference type="ARBA" id="ARBA00012000"/>
    </source>
</evidence>
<organism evidence="6 7">
    <name type="scientific">Nitrospina watsonii</name>
    <dbReference type="NCBI Taxonomy" id="1323948"/>
    <lineage>
        <taxon>Bacteria</taxon>
        <taxon>Pseudomonadati</taxon>
        <taxon>Nitrospinota/Tectimicrobiota group</taxon>
        <taxon>Nitrospinota</taxon>
        <taxon>Nitrospinia</taxon>
        <taxon>Nitrospinales</taxon>
        <taxon>Nitrospinaceae</taxon>
        <taxon>Nitrospina</taxon>
    </lineage>
</organism>
<sequence length="219" mass="24873">MPAQTRSARSRNHVIPTARQILKHFDRQDPVLAATIRKIGPLRLRRNRNYFQVLCKAIVSQQISTRVAEVIHGRFQALFEGRTPTPGRVAATPEAALRGVGLSRQKVAYLHDLSARFLDQTIRPHQLNYLDNEDIVQRLIAVHGIGRWTAEMFLIFSLNRMDVLPVGDLGLRAAVQALYQLPGLPGAKQLRSLGEAWHPLETVATWYAWRTLDEQIINY</sequence>
<dbReference type="InterPro" id="IPR051912">
    <property type="entry name" value="Alkylbase_DNA_Glycosylase/TA"/>
</dbReference>
<keyword evidence="4" id="KW-0234">DNA repair</keyword>
<dbReference type="SMART" id="SM00478">
    <property type="entry name" value="ENDO3c"/>
    <property type="match status" value="1"/>
</dbReference>
<evidence type="ECO:0000313" key="6">
    <source>
        <dbReference type="EMBL" id="CAI2717633.1"/>
    </source>
</evidence>
<evidence type="ECO:0000259" key="5">
    <source>
        <dbReference type="SMART" id="SM00478"/>
    </source>
</evidence>
<keyword evidence="6" id="KW-0326">Glycosidase</keyword>
<dbReference type="EMBL" id="OX336137">
    <property type="protein sequence ID" value="CAI2717633.1"/>
    <property type="molecule type" value="Genomic_DNA"/>
</dbReference>
<keyword evidence="6" id="KW-0378">Hydrolase</keyword>
<proteinExistence type="predicted"/>
<reference evidence="6 7" key="1">
    <citation type="submission" date="2022-09" db="EMBL/GenBank/DDBJ databases">
        <authorList>
            <person name="Kop L."/>
        </authorList>
    </citation>
    <scope>NUCLEOTIDE SEQUENCE [LARGE SCALE GENOMIC DNA]</scope>
    <source>
        <strain evidence="6 7">347</strain>
    </source>
</reference>
<evidence type="ECO:0000256" key="4">
    <source>
        <dbReference type="ARBA" id="ARBA00023204"/>
    </source>
</evidence>
<gene>
    <name evidence="6" type="ORF">NSPWAT_0774</name>
</gene>
<dbReference type="PANTHER" id="PTHR43003">
    <property type="entry name" value="DNA-3-METHYLADENINE GLYCOSYLASE"/>
    <property type="match status" value="1"/>
</dbReference>
<dbReference type="InterPro" id="IPR003265">
    <property type="entry name" value="HhH-GPD_domain"/>
</dbReference>
<evidence type="ECO:0000256" key="1">
    <source>
        <dbReference type="ARBA" id="ARBA00000086"/>
    </source>
</evidence>
<dbReference type="SUPFAM" id="SSF48150">
    <property type="entry name" value="DNA-glycosylase"/>
    <property type="match status" value="1"/>
</dbReference>
<dbReference type="CDD" id="cd00056">
    <property type="entry name" value="ENDO3c"/>
    <property type="match status" value="1"/>
</dbReference>
<dbReference type="PANTHER" id="PTHR43003:SF5">
    <property type="entry name" value="DNA-3-METHYLADENINE GLYCOSYLASE"/>
    <property type="match status" value="1"/>
</dbReference>
<dbReference type="InterPro" id="IPR011257">
    <property type="entry name" value="DNA_glycosylase"/>
</dbReference>
<dbReference type="GO" id="GO:0003905">
    <property type="term" value="F:alkylbase DNA N-glycosylase activity"/>
    <property type="evidence" value="ECO:0007669"/>
    <property type="project" value="UniProtKB-EC"/>
</dbReference>
<evidence type="ECO:0000256" key="3">
    <source>
        <dbReference type="ARBA" id="ARBA00022763"/>
    </source>
</evidence>
<keyword evidence="3" id="KW-0227">DNA damage</keyword>